<dbReference type="InterPro" id="IPR012341">
    <property type="entry name" value="6hp_glycosidase-like_sf"/>
</dbReference>
<evidence type="ECO:0000313" key="6">
    <source>
        <dbReference type="Proteomes" id="UP000670527"/>
    </source>
</evidence>
<gene>
    <name evidence="5" type="ORF">J4D97_16680</name>
</gene>
<comment type="catalytic activity">
    <reaction evidence="1 4">
        <text>D-cellobiose = beta-D-glucosyl-(1-&gt;4)-D-mannopyranose</text>
        <dbReference type="Rhea" id="RHEA:23384"/>
        <dbReference type="ChEBI" id="CHEBI:17057"/>
        <dbReference type="ChEBI" id="CHEBI:47931"/>
        <dbReference type="EC" id="5.1.3.11"/>
    </reaction>
</comment>
<sequence length="423" mass="48341">MSQPLPSTSLELLLAYQRKMEAELARIAQFWLEKAVDHQHGGFIGQMTGAGEVDPAADKGGILNARILWTFSAAYRHTSRPDYREAATRSFRYLLDHFIDAEYGGIYWLLDAQGQPLNTRKQIYALAFALYGCSEYYQATQNPHALEVSQSLFQWIEQHSYDEQYGGYFEAFSRTGELLEDLRLSEKDHNAPKTMNTHLHILEAYANLYRCWPDAHLAERLHGLLTTFLTHIMDAETGHLRLFFARDWTPTVDLISYGHDIEAAWLLLEAAEVLGDEQLLQQVKTACLALTNATAAALLPDGSFPHELNCETGHLDTHREWWVSAEAMVGFLNAYQLTHEATLLEHSYKAWQFARQHLLDFDLGEWRWGVWDDYRPMADHDKVGFWKCPYHNARACLEVSRRCKNESMRYAQAGVSGAATAAF</sequence>
<dbReference type="Proteomes" id="UP000670527">
    <property type="component" value="Unassembled WGS sequence"/>
</dbReference>
<comment type="function">
    <text evidence="4">Catalyzes the reversible epimerization of cellobiose to 4-O-beta-D-glucopyranosyl-D-mannose (Glc-Man).</text>
</comment>
<evidence type="ECO:0000256" key="1">
    <source>
        <dbReference type="ARBA" id="ARBA00001470"/>
    </source>
</evidence>
<evidence type="ECO:0000313" key="5">
    <source>
        <dbReference type="EMBL" id="MBO3272293.1"/>
    </source>
</evidence>
<protein>
    <recommendedName>
        <fullName evidence="4">Cellobiose 2-epimerase</fullName>
        <shortName evidence="4">CE</shortName>
        <ecNumber evidence="4">5.1.3.11</ecNumber>
    </recommendedName>
</protein>
<dbReference type="InterPro" id="IPR008928">
    <property type="entry name" value="6-hairpin_glycosidase_sf"/>
</dbReference>
<dbReference type="InterPro" id="IPR028584">
    <property type="entry name" value="Cellobiose_2_epim"/>
</dbReference>
<dbReference type="InterPro" id="IPR010819">
    <property type="entry name" value="AGE/CE"/>
</dbReference>
<dbReference type="SUPFAM" id="SSF48208">
    <property type="entry name" value="Six-hairpin glycosidases"/>
    <property type="match status" value="1"/>
</dbReference>
<dbReference type="HAMAP" id="MF_00929">
    <property type="entry name" value="Cellobiose_2_epim"/>
    <property type="match status" value="1"/>
</dbReference>
<comment type="similarity">
    <text evidence="4">Belongs to the cellobiose 2-epimerase family.</text>
</comment>
<evidence type="ECO:0000256" key="4">
    <source>
        <dbReference type="HAMAP-Rule" id="MF_00929"/>
    </source>
</evidence>
<dbReference type="RefSeq" id="WP_208308561.1">
    <property type="nucleotide sequence ID" value="NZ_JAGETX010000011.1"/>
</dbReference>
<evidence type="ECO:0000256" key="3">
    <source>
        <dbReference type="ARBA" id="ARBA00023235"/>
    </source>
</evidence>
<keyword evidence="3 4" id="KW-0413">Isomerase</keyword>
<accession>A0ABS3TGH7</accession>
<dbReference type="Pfam" id="PF07221">
    <property type="entry name" value="GlcNAc_2-epim"/>
    <property type="match status" value="1"/>
</dbReference>
<comment type="similarity">
    <text evidence="2">Belongs to the N-acylglucosamine 2-epimerase family.</text>
</comment>
<dbReference type="EMBL" id="JAGETX010000011">
    <property type="protein sequence ID" value="MBO3272293.1"/>
    <property type="molecule type" value="Genomic_DNA"/>
</dbReference>
<proteinExistence type="inferred from homology"/>
<evidence type="ECO:0000256" key="2">
    <source>
        <dbReference type="ARBA" id="ARBA00008558"/>
    </source>
</evidence>
<name>A0ABS3TGH7_9BACT</name>
<reference evidence="5 6" key="1">
    <citation type="submission" date="2021-03" db="EMBL/GenBank/DDBJ databases">
        <authorList>
            <person name="Kim M.K."/>
        </authorList>
    </citation>
    <scope>NUCLEOTIDE SEQUENCE [LARGE SCALE GENOMIC DNA]</scope>
    <source>
        <strain evidence="5 6">BT507</strain>
    </source>
</reference>
<organism evidence="5 6">
    <name type="scientific">Hymenobacter defluvii</name>
    <dbReference type="NCBI Taxonomy" id="2054411"/>
    <lineage>
        <taxon>Bacteria</taxon>
        <taxon>Pseudomonadati</taxon>
        <taxon>Bacteroidota</taxon>
        <taxon>Cytophagia</taxon>
        <taxon>Cytophagales</taxon>
        <taxon>Hymenobacteraceae</taxon>
        <taxon>Hymenobacter</taxon>
    </lineage>
</organism>
<keyword evidence="6" id="KW-1185">Reference proteome</keyword>
<dbReference type="EC" id="5.1.3.11" evidence="4"/>
<dbReference type="Gene3D" id="1.50.10.10">
    <property type="match status" value="1"/>
</dbReference>
<comment type="caution">
    <text evidence="5">The sequence shown here is derived from an EMBL/GenBank/DDBJ whole genome shotgun (WGS) entry which is preliminary data.</text>
</comment>
<dbReference type="PANTHER" id="PTHR15108">
    <property type="entry name" value="N-ACYLGLUCOSAMINE-2-EPIMERASE"/>
    <property type="match status" value="1"/>
</dbReference>